<dbReference type="Pfam" id="PF25137">
    <property type="entry name" value="ADH_Fe_C"/>
    <property type="match status" value="1"/>
</dbReference>
<organism evidence="7 8">
    <name type="scientific">Pseudodesulfovibrio profundus</name>
    <dbReference type="NCBI Taxonomy" id="57320"/>
    <lineage>
        <taxon>Bacteria</taxon>
        <taxon>Pseudomonadati</taxon>
        <taxon>Thermodesulfobacteriota</taxon>
        <taxon>Desulfovibrionia</taxon>
        <taxon>Desulfovibrionales</taxon>
        <taxon>Desulfovibrionaceae</taxon>
    </lineage>
</organism>
<evidence type="ECO:0000313" key="8">
    <source>
        <dbReference type="Proteomes" id="UP000219215"/>
    </source>
</evidence>
<dbReference type="InterPro" id="IPR039697">
    <property type="entry name" value="Alcohol_dehydrogenase_Fe"/>
</dbReference>
<dbReference type="PANTHER" id="PTHR11496">
    <property type="entry name" value="ALCOHOL DEHYDROGENASE"/>
    <property type="match status" value="1"/>
</dbReference>
<dbReference type="EMBL" id="LT907975">
    <property type="protein sequence ID" value="SOB60174.1"/>
    <property type="molecule type" value="Genomic_DNA"/>
</dbReference>
<evidence type="ECO:0000256" key="4">
    <source>
        <dbReference type="ARBA" id="ARBA00023027"/>
    </source>
</evidence>
<dbReference type="Gene3D" id="1.20.1090.10">
    <property type="entry name" value="Dehydroquinate synthase-like - alpha domain"/>
    <property type="match status" value="1"/>
</dbReference>
<dbReference type="CDD" id="cd08183">
    <property type="entry name" value="Fe-ADH-like"/>
    <property type="match status" value="1"/>
</dbReference>
<dbReference type="PANTHER" id="PTHR11496:SF102">
    <property type="entry name" value="ALCOHOL DEHYDROGENASE 4"/>
    <property type="match status" value="1"/>
</dbReference>
<protein>
    <submittedName>
        <fullName evidence="7">Fe-containing alcohol dehydrogenase</fullName>
        <ecNumber evidence="7">1.1.1.1</ecNumber>
    </submittedName>
</protein>
<dbReference type="Pfam" id="PF00465">
    <property type="entry name" value="Fe-ADH"/>
    <property type="match status" value="1"/>
</dbReference>
<keyword evidence="3 7" id="KW-0560">Oxidoreductase</keyword>
<evidence type="ECO:0000313" key="7">
    <source>
        <dbReference type="EMBL" id="SOB60174.1"/>
    </source>
</evidence>
<dbReference type="InterPro" id="IPR018211">
    <property type="entry name" value="ADH_Fe_CS"/>
</dbReference>
<dbReference type="PROSITE" id="PS00913">
    <property type="entry name" value="ADH_IRON_1"/>
    <property type="match status" value="1"/>
</dbReference>
<sequence>MQFQFATANKIIFQSGAAASIPEIAAGLGERPCIVTGSSPERTQWLIDAMSETGTPHVIRISGEPDTDTIAAHIQSIRDEDCDVVIAIGGGSVMDAGKILAAMATNRKDLFDYLEVVGKGEPLAAKPLPLITVPTTSGTGSEVTANAVILAKPYGVKVSLRSTDMIADVAVVDPELTLSMPAHVTAGTGMDALTQLMEAYVSNKANPMTDGLCREGMMRAATSLPVACEEGDEIVAREDMALASLFSGIALANAKLGAVHGFAAPLGGEFKAPHGEICAALLPHVMRANIQALRKRDPESMALFRYNEIAVMLTGDVSATPEDGCDWVESLCEELSIAGLSKIGIVEQDFEAMAEKAAQASSMKGNPIELTQAELIQILKNAL</sequence>
<keyword evidence="4" id="KW-0520">NAD</keyword>
<accession>A0A2C8FE56</accession>
<dbReference type="FunFam" id="3.40.50.1970:FF:000003">
    <property type="entry name" value="Alcohol dehydrogenase, iron-containing"/>
    <property type="match status" value="1"/>
</dbReference>
<dbReference type="GO" id="GO:0046872">
    <property type="term" value="F:metal ion binding"/>
    <property type="evidence" value="ECO:0007669"/>
    <property type="project" value="InterPro"/>
</dbReference>
<evidence type="ECO:0000259" key="5">
    <source>
        <dbReference type="Pfam" id="PF00465"/>
    </source>
</evidence>
<feature type="domain" description="Alcohol dehydrogenase iron-type/glycerol dehydrogenase GldA" evidence="5">
    <location>
        <begin position="9"/>
        <end position="174"/>
    </location>
</feature>
<dbReference type="GO" id="GO:0004022">
    <property type="term" value="F:alcohol dehydrogenase (NAD+) activity"/>
    <property type="evidence" value="ECO:0007669"/>
    <property type="project" value="UniProtKB-EC"/>
</dbReference>
<dbReference type="AlphaFoldDB" id="A0A2C8FE56"/>
<evidence type="ECO:0000256" key="3">
    <source>
        <dbReference type="ARBA" id="ARBA00023002"/>
    </source>
</evidence>
<dbReference type="SUPFAM" id="SSF56796">
    <property type="entry name" value="Dehydroquinate synthase-like"/>
    <property type="match status" value="1"/>
</dbReference>
<evidence type="ECO:0000259" key="6">
    <source>
        <dbReference type="Pfam" id="PF25137"/>
    </source>
</evidence>
<proteinExistence type="inferred from homology"/>
<dbReference type="KEGG" id="pprf:DPRO_3262"/>
<gene>
    <name evidence="7" type="primary">yiaY</name>
    <name evidence="7" type="ORF">DPRO_3262</name>
</gene>
<reference evidence="8" key="1">
    <citation type="submission" date="2017-09" db="EMBL/GenBank/DDBJ databases">
        <authorList>
            <person name="Regsiter A."/>
            <person name="William W."/>
        </authorList>
    </citation>
    <scope>NUCLEOTIDE SEQUENCE [LARGE SCALE GENOMIC DNA]</scope>
    <source>
        <strain evidence="8">500-1</strain>
    </source>
</reference>
<keyword evidence="8" id="KW-1185">Reference proteome</keyword>
<name>A0A2C8FE56_9BACT</name>
<dbReference type="FunFam" id="1.20.1090.10:FF:000001">
    <property type="entry name" value="Aldehyde-alcohol dehydrogenase"/>
    <property type="match status" value="1"/>
</dbReference>
<dbReference type="OrthoDB" id="9778433at2"/>
<dbReference type="EC" id="1.1.1.1" evidence="7"/>
<dbReference type="RefSeq" id="WP_097012938.1">
    <property type="nucleotide sequence ID" value="NZ_LT907975.1"/>
</dbReference>
<dbReference type="Proteomes" id="UP000219215">
    <property type="component" value="Chromosome DPRO"/>
</dbReference>
<feature type="domain" description="Fe-containing alcohol dehydrogenase-like C-terminal" evidence="6">
    <location>
        <begin position="185"/>
        <end position="382"/>
    </location>
</feature>
<evidence type="ECO:0000256" key="1">
    <source>
        <dbReference type="ARBA" id="ARBA00001962"/>
    </source>
</evidence>
<dbReference type="Gene3D" id="3.40.50.1970">
    <property type="match status" value="1"/>
</dbReference>
<comment type="cofactor">
    <cofactor evidence="1">
        <name>Fe cation</name>
        <dbReference type="ChEBI" id="CHEBI:24875"/>
    </cofactor>
</comment>
<evidence type="ECO:0000256" key="2">
    <source>
        <dbReference type="ARBA" id="ARBA00007358"/>
    </source>
</evidence>
<dbReference type="InterPro" id="IPR056798">
    <property type="entry name" value="ADH_Fe_C"/>
</dbReference>
<dbReference type="InterPro" id="IPR001670">
    <property type="entry name" value="ADH_Fe/GldA"/>
</dbReference>
<comment type="similarity">
    <text evidence="2">Belongs to the iron-containing alcohol dehydrogenase family.</text>
</comment>